<dbReference type="Gene3D" id="3.30.420.300">
    <property type="entry name" value="2-keto-3-deoxy-galactonokinase, substrate binding domain"/>
    <property type="match status" value="1"/>
</dbReference>
<dbReference type="Proteomes" id="UP000388235">
    <property type="component" value="Chromosome"/>
</dbReference>
<dbReference type="InterPro" id="IPR042258">
    <property type="entry name" value="DGOK_N"/>
</dbReference>
<evidence type="ECO:0000313" key="2">
    <source>
        <dbReference type="Proteomes" id="UP000388235"/>
    </source>
</evidence>
<sequence length="302" mass="32441">MTPASFVGVDWGTSSFRLWALTDHGHILAASRGPYGMAQLKKDDYASVLNNSLDDLGVDASVPVIICGMAGAAQGWHEAPYCSAPAHLHQLGVDAVRVPGVNRDVRILPGVKQQHPANVMRGEETQIAGLLHSHPDFLGTVCMPGTHTKWVTIQNQSIVDFETCMTGEQFALLSSQSVLSHSMSSTEWDDNAFLDGVRETLAQPDAVARRLFSIRAETLVGTQTAAQARARLSGLLIGQELAATRPYWRDQCVTLIGEPDLCALYAIAFASCDARSHTMTGESMTIAGLVSAYTVNKDTTGD</sequence>
<dbReference type="InterPro" id="IPR043129">
    <property type="entry name" value="ATPase_NBD"/>
</dbReference>
<accession>A0A5Q2Q9R3</accession>
<proteinExistence type="predicted"/>
<evidence type="ECO:0000313" key="1">
    <source>
        <dbReference type="EMBL" id="QGG79933.1"/>
    </source>
</evidence>
<dbReference type="GO" id="GO:0034194">
    <property type="term" value="P:D-galactonate catabolic process"/>
    <property type="evidence" value="ECO:0007669"/>
    <property type="project" value="InterPro"/>
</dbReference>
<keyword evidence="2" id="KW-1185">Reference proteome</keyword>
<dbReference type="GO" id="GO:0008671">
    <property type="term" value="F:2-dehydro-3-deoxygalactonokinase activity"/>
    <property type="evidence" value="ECO:0007669"/>
    <property type="project" value="InterPro"/>
</dbReference>
<dbReference type="Pfam" id="PF05035">
    <property type="entry name" value="DGOK"/>
    <property type="match status" value="1"/>
</dbReference>
<dbReference type="InterPro" id="IPR042257">
    <property type="entry name" value="DGOK_C"/>
</dbReference>
<dbReference type="OrthoDB" id="256574at2"/>
<dbReference type="AlphaFoldDB" id="A0A5Q2Q9R3"/>
<gene>
    <name evidence="1" type="ORF">GH975_04800</name>
</gene>
<reference evidence="1 2" key="1">
    <citation type="submission" date="2019-11" db="EMBL/GenBank/DDBJ databases">
        <authorList>
            <person name="Khan S.A."/>
            <person name="Jeon C.O."/>
            <person name="Chun B.H."/>
        </authorList>
    </citation>
    <scope>NUCLEOTIDE SEQUENCE [LARGE SCALE GENOMIC DNA]</scope>
    <source>
        <strain evidence="1 2">IMCC 1097</strain>
    </source>
</reference>
<dbReference type="Gene3D" id="3.30.420.310">
    <property type="entry name" value="2-keto-3-deoxy-galactonokinase, C-terminal domain"/>
    <property type="match status" value="1"/>
</dbReference>
<name>A0A5Q2Q9R3_9GAMM</name>
<dbReference type="SUPFAM" id="SSF53067">
    <property type="entry name" value="Actin-like ATPase domain"/>
    <property type="match status" value="1"/>
</dbReference>
<protein>
    <submittedName>
        <fullName evidence="1">2-keto-3-deoxy-galactonokinase</fullName>
    </submittedName>
</protein>
<dbReference type="KEGG" id="llp:GH975_04800"/>
<organism evidence="1 2">
    <name type="scientific">Litorivicinus lipolyticus</name>
    <dbReference type="NCBI Taxonomy" id="418701"/>
    <lineage>
        <taxon>Bacteria</taxon>
        <taxon>Pseudomonadati</taxon>
        <taxon>Pseudomonadota</taxon>
        <taxon>Gammaproteobacteria</taxon>
        <taxon>Oceanospirillales</taxon>
        <taxon>Litorivicinaceae</taxon>
        <taxon>Litorivicinus</taxon>
    </lineage>
</organism>
<dbReference type="EMBL" id="CP045871">
    <property type="protein sequence ID" value="QGG79933.1"/>
    <property type="molecule type" value="Genomic_DNA"/>
</dbReference>
<keyword evidence="1" id="KW-0808">Transferase</keyword>
<dbReference type="RefSeq" id="WP_153713437.1">
    <property type="nucleotide sequence ID" value="NZ_CP045871.1"/>
</dbReference>
<dbReference type="InterPro" id="IPR007729">
    <property type="entry name" value="DGOK"/>
</dbReference>
<keyword evidence="1" id="KW-0418">Kinase</keyword>